<dbReference type="PANTHER" id="PTHR43877:SF1">
    <property type="entry name" value="ACETYLTRANSFERASE"/>
    <property type="match status" value="1"/>
</dbReference>
<dbReference type="InterPro" id="IPR000182">
    <property type="entry name" value="GNAT_dom"/>
</dbReference>
<comment type="caution">
    <text evidence="4">The sequence shown here is derived from an EMBL/GenBank/DDBJ whole genome shotgun (WGS) entry which is preliminary data.</text>
</comment>
<gene>
    <name evidence="4" type="ORF">J2T15_001804</name>
</gene>
<dbReference type="InterPro" id="IPR016181">
    <property type="entry name" value="Acyl_CoA_acyltransferase"/>
</dbReference>
<dbReference type="RefSeq" id="WP_307203166.1">
    <property type="nucleotide sequence ID" value="NZ_JAUSSU010000003.1"/>
</dbReference>
<evidence type="ECO:0000256" key="2">
    <source>
        <dbReference type="ARBA" id="ARBA00023315"/>
    </source>
</evidence>
<keyword evidence="1" id="KW-0808">Transferase</keyword>
<dbReference type="PANTHER" id="PTHR43877">
    <property type="entry name" value="AMINOALKYLPHOSPHONATE N-ACETYLTRANSFERASE-RELATED-RELATED"/>
    <property type="match status" value="1"/>
</dbReference>
<dbReference type="Pfam" id="PF00583">
    <property type="entry name" value="Acetyltransf_1"/>
    <property type="match status" value="1"/>
</dbReference>
<organism evidence="4 5">
    <name type="scientific">Paenibacillus harenae</name>
    <dbReference type="NCBI Taxonomy" id="306543"/>
    <lineage>
        <taxon>Bacteria</taxon>
        <taxon>Bacillati</taxon>
        <taxon>Bacillota</taxon>
        <taxon>Bacilli</taxon>
        <taxon>Bacillales</taxon>
        <taxon>Paenibacillaceae</taxon>
        <taxon>Paenibacillus</taxon>
    </lineage>
</organism>
<dbReference type="Gene3D" id="3.40.630.30">
    <property type="match status" value="1"/>
</dbReference>
<evidence type="ECO:0000256" key="1">
    <source>
        <dbReference type="ARBA" id="ARBA00022679"/>
    </source>
</evidence>
<evidence type="ECO:0000313" key="4">
    <source>
        <dbReference type="EMBL" id="MDQ0112369.1"/>
    </source>
</evidence>
<feature type="domain" description="N-acetyltransferase" evidence="3">
    <location>
        <begin position="7"/>
        <end position="166"/>
    </location>
</feature>
<dbReference type="CDD" id="cd04301">
    <property type="entry name" value="NAT_SF"/>
    <property type="match status" value="1"/>
</dbReference>
<sequence length="166" mass="18985">MVVDTNVVIKKAVPEDAAIILDLWQTSARWLLANGIKQWRPEHFHLEKVFKFMNDGSNMYLAEMNGVAVGTYVITWADPNIWQELDSKDAGYIHKFAVNRDYKGAGIGSYLIRCAEEQIRQSGRSLVRLDCMAANPRLNQYYLDLGFSYVRSIDGEGWSANLYEKK</sequence>
<name>A0ABT9TYC6_PAEHA</name>
<dbReference type="InterPro" id="IPR050832">
    <property type="entry name" value="Bact_Acetyltransf"/>
</dbReference>
<reference evidence="4 5" key="1">
    <citation type="submission" date="2023-07" db="EMBL/GenBank/DDBJ databases">
        <title>Sorghum-associated microbial communities from plants grown in Nebraska, USA.</title>
        <authorList>
            <person name="Schachtman D."/>
        </authorList>
    </citation>
    <scope>NUCLEOTIDE SEQUENCE [LARGE SCALE GENOMIC DNA]</scope>
    <source>
        <strain evidence="4 5">CC482</strain>
    </source>
</reference>
<protein>
    <submittedName>
        <fullName evidence="4">Ribosomal protein S18 acetylase RimI-like enzyme</fullName>
    </submittedName>
</protein>
<dbReference type="EMBL" id="JAUSSU010000003">
    <property type="protein sequence ID" value="MDQ0112369.1"/>
    <property type="molecule type" value="Genomic_DNA"/>
</dbReference>
<dbReference type="SUPFAM" id="SSF55729">
    <property type="entry name" value="Acyl-CoA N-acyltransferases (Nat)"/>
    <property type="match status" value="1"/>
</dbReference>
<dbReference type="Proteomes" id="UP001229346">
    <property type="component" value="Unassembled WGS sequence"/>
</dbReference>
<keyword evidence="2" id="KW-0012">Acyltransferase</keyword>
<proteinExistence type="predicted"/>
<evidence type="ECO:0000313" key="5">
    <source>
        <dbReference type="Proteomes" id="UP001229346"/>
    </source>
</evidence>
<dbReference type="PROSITE" id="PS51186">
    <property type="entry name" value="GNAT"/>
    <property type="match status" value="1"/>
</dbReference>
<accession>A0ABT9TYC6</accession>
<keyword evidence="5" id="KW-1185">Reference proteome</keyword>
<evidence type="ECO:0000259" key="3">
    <source>
        <dbReference type="PROSITE" id="PS51186"/>
    </source>
</evidence>